<sequence>MNEGNLSILCADLSGAERLDERLAASEVAHALGRCEKRIAQAVEGFRGRLQRLSATRIVAYFGDAEDALQSAVEMQRRVVALPPLSGVSLALGVGVCVGHAADEIRYFEGDDNVACRLADLAEAGRVLVSVPRRAQGFAWNARSALARDELSLSCGKRRLGVFEIDWRHFVPPRGKLPAAGAAGPGQLFVHAGGTTIELNAARPLLTIGRLASCGLRLTSERCSRVHARIELRGGSFVLVDQSTNGSFVQPEGGGEHAVHRRELALHGCGRIGFGSPLAAAGTESIEFRTGGAP</sequence>
<evidence type="ECO:0000313" key="3">
    <source>
        <dbReference type="Proteomes" id="UP000663444"/>
    </source>
</evidence>
<accession>A0A974SPC9</accession>
<keyword evidence="3" id="KW-1185">Reference proteome</keyword>
<gene>
    <name evidence="2" type="ORF">IWH25_00865</name>
</gene>
<dbReference type="InterPro" id="IPR029787">
    <property type="entry name" value="Nucleotide_cyclase"/>
</dbReference>
<dbReference type="SUPFAM" id="SSF55073">
    <property type="entry name" value="Nucleotide cyclase"/>
    <property type="match status" value="1"/>
</dbReference>
<dbReference type="Pfam" id="PF00498">
    <property type="entry name" value="FHA"/>
    <property type="match status" value="1"/>
</dbReference>
<dbReference type="SMART" id="SM00240">
    <property type="entry name" value="FHA"/>
    <property type="match status" value="1"/>
</dbReference>
<dbReference type="InterPro" id="IPR000253">
    <property type="entry name" value="FHA_dom"/>
</dbReference>
<dbReference type="Gene3D" id="2.60.200.20">
    <property type="match status" value="1"/>
</dbReference>
<dbReference type="KEGG" id="ares:IWH25_00865"/>
<dbReference type="AlphaFoldDB" id="A0A974SPC9"/>
<evidence type="ECO:0000313" key="2">
    <source>
        <dbReference type="EMBL" id="QRJ63944.1"/>
    </source>
</evidence>
<feature type="domain" description="FHA" evidence="1">
    <location>
        <begin position="206"/>
        <end position="250"/>
    </location>
</feature>
<dbReference type="Gene3D" id="3.30.70.1230">
    <property type="entry name" value="Nucleotide cyclase"/>
    <property type="match status" value="1"/>
</dbReference>
<dbReference type="SUPFAM" id="SSF49879">
    <property type="entry name" value="SMAD/FHA domain"/>
    <property type="match status" value="1"/>
</dbReference>
<reference evidence="2" key="1">
    <citation type="submission" date="2020-11" db="EMBL/GenBank/DDBJ databases">
        <title>Azospira restricta DSM 18626 genome sequence.</title>
        <authorList>
            <person name="Moe W.M."/>
        </authorList>
    </citation>
    <scope>NUCLEOTIDE SEQUENCE</scope>
    <source>
        <strain evidence="2">DSM 18626</strain>
    </source>
</reference>
<dbReference type="EMBL" id="CP064781">
    <property type="protein sequence ID" value="QRJ63944.1"/>
    <property type="molecule type" value="Genomic_DNA"/>
</dbReference>
<evidence type="ECO:0000259" key="1">
    <source>
        <dbReference type="PROSITE" id="PS50006"/>
    </source>
</evidence>
<dbReference type="Proteomes" id="UP000663444">
    <property type="component" value="Chromosome"/>
</dbReference>
<dbReference type="PROSITE" id="PS50006">
    <property type="entry name" value="FHA_DOMAIN"/>
    <property type="match status" value="1"/>
</dbReference>
<proteinExistence type="predicted"/>
<protein>
    <submittedName>
        <fullName evidence="2">FHA domain-containing protein</fullName>
    </submittedName>
</protein>
<dbReference type="RefSeq" id="WP_203387474.1">
    <property type="nucleotide sequence ID" value="NZ_CP064781.1"/>
</dbReference>
<dbReference type="InterPro" id="IPR008984">
    <property type="entry name" value="SMAD_FHA_dom_sf"/>
</dbReference>
<name>A0A974SPC9_9RHOO</name>
<organism evidence="2 3">
    <name type="scientific">Azospira restricta</name>
    <dbReference type="NCBI Taxonomy" id="404405"/>
    <lineage>
        <taxon>Bacteria</taxon>
        <taxon>Pseudomonadati</taxon>
        <taxon>Pseudomonadota</taxon>
        <taxon>Betaproteobacteria</taxon>
        <taxon>Rhodocyclales</taxon>
        <taxon>Rhodocyclaceae</taxon>
        <taxon>Azospira</taxon>
    </lineage>
</organism>
<dbReference type="CDD" id="cd00060">
    <property type="entry name" value="FHA"/>
    <property type="match status" value="1"/>
</dbReference>